<sequence length="204" mass="21341">MGGMGEPGFDAVLCDVDGVIRFFDGDGVAALERAAGIEVGSTAAVGFAPANDLPLLLGRISKAQWVESIARGLAGRVPGEAARAMAEAFANAPFRADEAVVGLLRGVRERCRVVLVTNATVWFDEDLAELGLTDLADAVVNSSVVGSAKPDRRIYEVAVERAGVAPERCLFVDDREENVAAAVALGMTGVLYRGPEDLRRALAG</sequence>
<dbReference type="PANTHER" id="PTHR43611:SF3">
    <property type="entry name" value="FLAVIN MONONUCLEOTIDE HYDROLASE 1, CHLOROPLATIC"/>
    <property type="match status" value="1"/>
</dbReference>
<dbReference type="GO" id="GO:0016787">
    <property type="term" value="F:hydrolase activity"/>
    <property type="evidence" value="ECO:0007669"/>
    <property type="project" value="UniProtKB-KW"/>
</dbReference>
<dbReference type="AlphaFoldDB" id="A0A0F2T4V3"/>
<dbReference type="Pfam" id="PF00702">
    <property type="entry name" value="Hydrolase"/>
    <property type="match status" value="1"/>
</dbReference>
<organism evidence="1 2">
    <name type="scientific">Streptomyces rubellomurinus (strain ATCC 31215)</name>
    <dbReference type="NCBI Taxonomy" id="359131"/>
    <lineage>
        <taxon>Bacteria</taxon>
        <taxon>Bacillati</taxon>
        <taxon>Actinomycetota</taxon>
        <taxon>Actinomycetes</taxon>
        <taxon>Kitasatosporales</taxon>
        <taxon>Streptomycetaceae</taxon>
        <taxon>Streptomyces</taxon>
    </lineage>
</organism>
<dbReference type="InterPro" id="IPR023214">
    <property type="entry name" value="HAD_sf"/>
</dbReference>
<name>A0A0F2T4V3_STRR3</name>
<dbReference type="InterPro" id="IPR036412">
    <property type="entry name" value="HAD-like_sf"/>
</dbReference>
<evidence type="ECO:0000313" key="1">
    <source>
        <dbReference type="EMBL" id="KJS58223.1"/>
    </source>
</evidence>
<dbReference type="InterPro" id="IPR006439">
    <property type="entry name" value="HAD-SF_hydro_IA"/>
</dbReference>
<keyword evidence="2" id="KW-1185">Reference proteome</keyword>
<dbReference type="PRINTS" id="PR00413">
    <property type="entry name" value="HADHALOGNASE"/>
</dbReference>
<dbReference type="PATRIC" id="fig|359131.3.peg.1371"/>
<reference evidence="1 2" key="1">
    <citation type="submission" date="2015-02" db="EMBL/GenBank/DDBJ databases">
        <authorList>
            <person name="Ju K.-S."/>
            <person name="Doroghazi J.R."/>
            <person name="Metcalf W."/>
        </authorList>
    </citation>
    <scope>NUCLEOTIDE SEQUENCE [LARGE SCALE GENOMIC DNA]</scope>
    <source>
        <strain evidence="1 2">ATCC 31215</strain>
    </source>
</reference>
<dbReference type="Gene3D" id="3.40.50.1000">
    <property type="entry name" value="HAD superfamily/HAD-like"/>
    <property type="match status" value="1"/>
</dbReference>
<dbReference type="Proteomes" id="UP000033699">
    <property type="component" value="Unassembled WGS sequence"/>
</dbReference>
<protein>
    <submittedName>
        <fullName evidence="1">Hydrolase</fullName>
    </submittedName>
</protein>
<evidence type="ECO:0000313" key="2">
    <source>
        <dbReference type="Proteomes" id="UP000033699"/>
    </source>
</evidence>
<accession>A0A0F2T4V3</accession>
<comment type="caution">
    <text evidence="1">The sequence shown here is derived from an EMBL/GenBank/DDBJ whole genome shotgun (WGS) entry which is preliminary data.</text>
</comment>
<dbReference type="SUPFAM" id="SSF56784">
    <property type="entry name" value="HAD-like"/>
    <property type="match status" value="1"/>
</dbReference>
<gene>
    <name evidence="1" type="ORF">VM95_34770</name>
</gene>
<dbReference type="PANTHER" id="PTHR43611">
    <property type="entry name" value="ALPHA-D-GLUCOSE 1-PHOSPHATE PHOSPHATASE"/>
    <property type="match status" value="1"/>
</dbReference>
<keyword evidence="1" id="KW-0378">Hydrolase</keyword>
<dbReference type="NCBIfam" id="TIGR01509">
    <property type="entry name" value="HAD-SF-IA-v3"/>
    <property type="match status" value="1"/>
</dbReference>
<proteinExistence type="predicted"/>
<dbReference type="EMBL" id="JZKH01000129">
    <property type="protein sequence ID" value="KJS58223.1"/>
    <property type="molecule type" value="Genomic_DNA"/>
</dbReference>